<dbReference type="Pfam" id="PF13304">
    <property type="entry name" value="AAA_21"/>
    <property type="match status" value="1"/>
</dbReference>
<dbReference type="RefSeq" id="WP_330957857.1">
    <property type="nucleotide sequence ID" value="NZ_JAZGJQ010000003.1"/>
</dbReference>
<dbReference type="Proteomes" id="UP001332931">
    <property type="component" value="Unassembled WGS sequence"/>
</dbReference>
<proteinExistence type="predicted"/>
<dbReference type="EMBL" id="JAZGJQ010000003">
    <property type="protein sequence ID" value="MEE6147089.1"/>
    <property type="molecule type" value="Genomic_DNA"/>
</dbReference>
<dbReference type="SUPFAM" id="SSF52540">
    <property type="entry name" value="P-loop containing nucleoside triphosphate hydrolases"/>
    <property type="match status" value="1"/>
</dbReference>
<sequence length="470" mass="53249">MLINFSFSNFKSYREAQQFSMQRTSSAQKHERAGWRWREYSTVSGVYGGNASGKSAFLDAFGFVARFVTDGFDPNFDLGARLQPFRLDSDSRNRPSEFLVDFLGTDDVRYVYELSVGNGIVEFESLRTYGGTRTSRVFERERENGGYSYRYGRSFKGGKRAFERMARPESPYLSVLYAANAPSVKPACEFFRNRVGFYRASLYECELANLSEDLRRGTPTAKALTRLMASTDLGISVVQRKDLLDELQESSQQPGNPREGGYEDLASGILALGHPELSREERRKQAQSLAKMQPSPRYEFVFTHRGMEGFEETFTQSEESNGTLAVLAFFSLALRLLSTRSVGFIDEVDSSLHPVYVQELVELFKDPRTNPHQSQLIFTTHDVSLITRAGADQRVLDQDQIWLAEKDTEGRSTLYPVTSVRSRWDENFGRNYLHGVYGANPRPAFHEAFASEMARLQEADAALVTDEPRG</sequence>
<gene>
    <name evidence="2" type="ORF">VXJ25_03620</name>
</gene>
<dbReference type="InterPro" id="IPR027417">
    <property type="entry name" value="P-loop_NTPase"/>
</dbReference>
<organism evidence="2 3">
    <name type="scientific">Olsenella absiana</name>
    <dbReference type="NCBI Taxonomy" id="3115222"/>
    <lineage>
        <taxon>Bacteria</taxon>
        <taxon>Bacillati</taxon>
        <taxon>Actinomycetota</taxon>
        <taxon>Coriobacteriia</taxon>
        <taxon>Coriobacteriales</taxon>
        <taxon>Atopobiaceae</taxon>
        <taxon>Olsenella</taxon>
    </lineage>
</organism>
<protein>
    <submittedName>
        <fullName evidence="2">ATP-binding protein</fullName>
    </submittedName>
</protein>
<comment type="caution">
    <text evidence="2">The sequence shown here is derived from an EMBL/GenBank/DDBJ whole genome shotgun (WGS) entry which is preliminary data.</text>
</comment>
<dbReference type="InterPro" id="IPR003959">
    <property type="entry name" value="ATPase_AAA_core"/>
</dbReference>
<evidence type="ECO:0000313" key="3">
    <source>
        <dbReference type="Proteomes" id="UP001332931"/>
    </source>
</evidence>
<feature type="domain" description="ATPase AAA-type core" evidence="1">
    <location>
        <begin position="44"/>
        <end position="386"/>
    </location>
</feature>
<reference evidence="2 3" key="1">
    <citation type="submission" date="2024-01" db="EMBL/GenBank/DDBJ databases">
        <title>Description of Olsenella sp. nov., isolated from pig feces.</title>
        <authorList>
            <person name="Chang Y.-H."/>
        </authorList>
    </citation>
    <scope>NUCLEOTIDE SEQUENCE [LARGE SCALE GENOMIC DNA]</scope>
    <source>
        <strain evidence="2 3">YH-ols2223</strain>
    </source>
</reference>
<evidence type="ECO:0000313" key="2">
    <source>
        <dbReference type="EMBL" id="MEE6147089.1"/>
    </source>
</evidence>
<evidence type="ECO:0000259" key="1">
    <source>
        <dbReference type="Pfam" id="PF13304"/>
    </source>
</evidence>
<keyword evidence="3" id="KW-1185">Reference proteome</keyword>
<keyword evidence="2" id="KW-0547">Nucleotide-binding</keyword>
<dbReference type="PANTHER" id="PTHR40396:SF1">
    <property type="entry name" value="ATPASE AAA-TYPE CORE DOMAIN-CONTAINING PROTEIN"/>
    <property type="match status" value="1"/>
</dbReference>
<name>A0ABU7R9H4_9ACTN</name>
<keyword evidence="2" id="KW-0067">ATP-binding</keyword>
<dbReference type="Gene3D" id="3.40.50.300">
    <property type="entry name" value="P-loop containing nucleotide triphosphate hydrolases"/>
    <property type="match status" value="1"/>
</dbReference>
<accession>A0ABU7R9H4</accession>
<dbReference type="GO" id="GO:0005524">
    <property type="term" value="F:ATP binding"/>
    <property type="evidence" value="ECO:0007669"/>
    <property type="project" value="UniProtKB-KW"/>
</dbReference>
<dbReference type="PANTHER" id="PTHR40396">
    <property type="entry name" value="ATPASE-LIKE PROTEIN"/>
    <property type="match status" value="1"/>
</dbReference>